<dbReference type="KEGG" id="iis:EYM_04865"/>
<dbReference type="Proteomes" id="UP000060778">
    <property type="component" value="Chromosome"/>
</dbReference>
<comment type="similarity">
    <text evidence="1">Belongs to the glutaredoxin family.</text>
</comment>
<dbReference type="OrthoDB" id="15256at2157"/>
<dbReference type="Gene3D" id="3.40.30.10">
    <property type="entry name" value="Glutaredoxin"/>
    <property type="match status" value="1"/>
</dbReference>
<protein>
    <recommendedName>
        <fullName evidence="2">Thioredoxin-like fold domain-containing protein</fullName>
    </recommendedName>
</protein>
<evidence type="ECO:0000256" key="1">
    <source>
        <dbReference type="ARBA" id="ARBA00007787"/>
    </source>
</evidence>
<evidence type="ECO:0000259" key="2">
    <source>
        <dbReference type="Pfam" id="PF13462"/>
    </source>
</evidence>
<dbReference type="InterPro" id="IPR036249">
    <property type="entry name" value="Thioredoxin-like_sf"/>
</dbReference>
<keyword evidence="4" id="KW-1185">Reference proteome</keyword>
<dbReference type="RefSeq" id="WP_075049906.1">
    <property type="nucleotide sequence ID" value="NZ_CP006867.1"/>
</dbReference>
<dbReference type="STRING" id="940295.EYM_04865"/>
<accession>A0A0U3EB38</accession>
<proteinExistence type="inferred from homology"/>
<organism evidence="3 4">
    <name type="scientific">Ignicoccus islandicus DSM 13165</name>
    <dbReference type="NCBI Taxonomy" id="940295"/>
    <lineage>
        <taxon>Archaea</taxon>
        <taxon>Thermoproteota</taxon>
        <taxon>Thermoprotei</taxon>
        <taxon>Desulfurococcales</taxon>
        <taxon>Desulfurococcaceae</taxon>
        <taxon>Ignicoccus</taxon>
    </lineage>
</organism>
<dbReference type="GeneID" id="30680361"/>
<feature type="domain" description="Thioredoxin-like fold" evidence="2">
    <location>
        <begin position="130"/>
        <end position="237"/>
    </location>
</feature>
<dbReference type="EMBL" id="CP006867">
    <property type="protein sequence ID" value="ALU12526.1"/>
    <property type="molecule type" value="Genomic_DNA"/>
</dbReference>
<reference evidence="3 4" key="1">
    <citation type="submission" date="2013-11" db="EMBL/GenBank/DDBJ databases">
        <title>Comparative genomics of Ignicoccus.</title>
        <authorList>
            <person name="Podar M."/>
        </authorList>
    </citation>
    <scope>NUCLEOTIDE SEQUENCE [LARGE SCALE GENOMIC DNA]</scope>
    <source>
        <strain evidence="3 4">DSM 13165</strain>
    </source>
</reference>
<sequence length="316" mass="35579">MKKALLVSISLFFLSYAACLNVTHNAVILVDDNVLKIYPKLQAGQVLKNDVLVERVEKYLPGYEGWLPSALVKVSEDKIPLCKMNNFKVYRNCTGVPYCLVPINQVPIFVYHGNFTEKLNEVFSGEIRGMGNPNSRLWVIELLDPFCPYCALFYTQGGGKYLEELVKSNKVYFVVVMVAFHNNAKGYVQSLELAYVQQGYANSNQTDRFFELEKEIVSNLRDLVEGKLELVNVLDVMKGPMSLTKESQRKLNEVLQELERWNREQLTKASQIFPAIATPATIFLDKDTGKAVAIMGAQSKEGIINVLKALGLPLPQ</sequence>
<dbReference type="AlphaFoldDB" id="A0A0U3EB38"/>
<gene>
    <name evidence="3" type="ORF">EYM_04865</name>
</gene>
<evidence type="ECO:0000313" key="3">
    <source>
        <dbReference type="EMBL" id="ALU12526.1"/>
    </source>
</evidence>
<name>A0A0U3EB38_9CREN</name>
<dbReference type="Pfam" id="PF13462">
    <property type="entry name" value="Thioredoxin_4"/>
    <property type="match status" value="1"/>
</dbReference>
<evidence type="ECO:0000313" key="4">
    <source>
        <dbReference type="Proteomes" id="UP000060778"/>
    </source>
</evidence>
<dbReference type="InterPro" id="IPR012336">
    <property type="entry name" value="Thioredoxin-like_fold"/>
</dbReference>
<dbReference type="SUPFAM" id="SSF52833">
    <property type="entry name" value="Thioredoxin-like"/>
    <property type="match status" value="1"/>
</dbReference>